<evidence type="ECO:0000256" key="10">
    <source>
        <dbReference type="ARBA" id="ARBA00069523"/>
    </source>
</evidence>
<dbReference type="PRINTS" id="PR01347">
    <property type="entry name" value="EPHRIN"/>
</dbReference>
<feature type="region of interest" description="Disordered" evidence="14">
    <location>
        <begin position="206"/>
        <end position="242"/>
    </location>
</feature>
<evidence type="ECO:0000256" key="12">
    <source>
        <dbReference type="PROSITE-ProRule" id="PRU00884"/>
    </source>
</evidence>
<evidence type="ECO:0000256" key="9">
    <source>
        <dbReference type="ARBA" id="ARBA00056022"/>
    </source>
</evidence>
<feature type="compositionally biased region" description="Gly residues" evidence="14">
    <location>
        <begin position="219"/>
        <end position="236"/>
    </location>
</feature>
<evidence type="ECO:0000256" key="8">
    <source>
        <dbReference type="ARBA" id="ARBA00023288"/>
    </source>
</evidence>
<dbReference type="GO" id="GO:0007411">
    <property type="term" value="P:axon guidance"/>
    <property type="evidence" value="ECO:0000318"/>
    <property type="project" value="GO_Central"/>
</dbReference>
<dbReference type="PROSITE" id="PS51551">
    <property type="entry name" value="EPHRIN_RBD_2"/>
    <property type="match status" value="1"/>
</dbReference>
<accession>A0A8J1LM36</accession>
<dbReference type="CTD" id="100158452"/>
<organism evidence="16 17">
    <name type="scientific">Xenopus laevis</name>
    <name type="common">African clawed frog</name>
    <dbReference type="NCBI Taxonomy" id="8355"/>
    <lineage>
        <taxon>Eukaryota</taxon>
        <taxon>Metazoa</taxon>
        <taxon>Chordata</taxon>
        <taxon>Craniata</taxon>
        <taxon>Vertebrata</taxon>
        <taxon>Euteleostomi</taxon>
        <taxon>Amphibia</taxon>
        <taxon>Batrachia</taxon>
        <taxon>Anura</taxon>
        <taxon>Pipoidea</taxon>
        <taxon>Pipidae</taxon>
        <taxon>Xenopodinae</taxon>
        <taxon>Xenopus</taxon>
        <taxon>Xenopus</taxon>
    </lineage>
</organism>
<evidence type="ECO:0000256" key="5">
    <source>
        <dbReference type="ARBA" id="ARBA00023136"/>
    </source>
</evidence>
<feature type="domain" description="Ephrin RBD" evidence="15">
    <location>
        <begin position="69"/>
        <end position="201"/>
    </location>
</feature>
<reference evidence="17" key="1">
    <citation type="submission" date="2025-08" db="UniProtKB">
        <authorList>
            <consortium name="RefSeq"/>
        </authorList>
    </citation>
    <scope>IDENTIFICATION</scope>
    <source>
        <strain evidence="17">J_2021</strain>
        <tissue evidence="17">Erythrocytes</tissue>
    </source>
</reference>
<evidence type="ECO:0000256" key="4">
    <source>
        <dbReference type="ARBA" id="ARBA00022729"/>
    </source>
</evidence>
<dbReference type="InterPro" id="IPR008972">
    <property type="entry name" value="Cupredoxin"/>
</dbReference>
<evidence type="ECO:0000256" key="1">
    <source>
        <dbReference type="ARBA" id="ARBA00004609"/>
    </source>
</evidence>
<dbReference type="RefSeq" id="XP_041429785.1">
    <property type="nucleotide sequence ID" value="XM_041573851.1"/>
</dbReference>
<comment type="function">
    <text evidence="9">Cell surface GPI-bound ligand for Eph receptors, a family of receptor tyrosine kinases which are crucial for migration, repulsion and adhesion during neuronal, vascular and epithelial development. Binds promiscuously Eph receptors residing on adjacent cells, leading to contact-dependent bidirectional signaling into neighboring cells. May play a role in the interaction between activated B-lymphocytes and dendritic cells in tonsils.</text>
</comment>
<dbReference type="PANTHER" id="PTHR11304">
    <property type="entry name" value="EPHRIN"/>
    <property type="match status" value="1"/>
</dbReference>
<dbReference type="AlphaFoldDB" id="A0A8J1LM36"/>
<sequence>MFQVRASCTCGRGRCADWPELPPCGRGRSPKAESLEVPVSCESGGEMGGRLRALLSLSLLIWNIGGGLGARHGIYWNCSNPRFLRDDYSVKVEINDYLDIYCPHYDPRVPAEHTETFVLLMVNREGYEGCYETPGAFKRWECNRPHAPYGPIKFSEKIQRFTPFSLGFEFRPGEDYYYISVPEAESPGECLKLRVSVCCPPTTVRPVTEVPKSQPRGGSRVGDGGRTSGQGGGFRPGGSSSSRVTPPLLLTLGLLVLLWD</sequence>
<evidence type="ECO:0000259" key="15">
    <source>
        <dbReference type="PROSITE" id="PS51551"/>
    </source>
</evidence>
<dbReference type="PROSITE" id="PS01299">
    <property type="entry name" value="EPHRIN_RBD_1"/>
    <property type="match status" value="1"/>
</dbReference>
<keyword evidence="2" id="KW-1003">Cell membrane</keyword>
<proteinExistence type="inferred from homology"/>
<keyword evidence="8" id="KW-0449">Lipoprotein</keyword>
<dbReference type="InterPro" id="IPR034252">
    <property type="entry name" value="Ephrin-A_Ecto"/>
</dbReference>
<dbReference type="Proteomes" id="UP000186698">
    <property type="component" value="Chromosome 8L"/>
</dbReference>
<evidence type="ECO:0000313" key="16">
    <source>
        <dbReference type="Proteomes" id="UP000186698"/>
    </source>
</evidence>
<evidence type="ECO:0000256" key="7">
    <source>
        <dbReference type="ARBA" id="ARBA00023180"/>
    </source>
</evidence>
<keyword evidence="6 12" id="KW-1015">Disulfide bond</keyword>
<dbReference type="InterPro" id="IPR031328">
    <property type="entry name" value="Ephrin"/>
</dbReference>
<evidence type="ECO:0000256" key="13">
    <source>
        <dbReference type="RuleBase" id="RU004375"/>
    </source>
</evidence>
<dbReference type="GO" id="GO:0046875">
    <property type="term" value="F:ephrin receptor binding"/>
    <property type="evidence" value="ECO:0000318"/>
    <property type="project" value="GO_Central"/>
</dbReference>
<dbReference type="Pfam" id="PF00812">
    <property type="entry name" value="Ephrin"/>
    <property type="match status" value="1"/>
</dbReference>
<keyword evidence="7" id="KW-0325">Glycoprotein</keyword>
<evidence type="ECO:0000256" key="2">
    <source>
        <dbReference type="ARBA" id="ARBA00022475"/>
    </source>
</evidence>
<keyword evidence="5 13" id="KW-0472">Membrane</keyword>
<evidence type="ECO:0000313" key="17">
    <source>
        <dbReference type="RefSeq" id="XP_041429785.1"/>
    </source>
</evidence>
<evidence type="ECO:0000256" key="3">
    <source>
        <dbReference type="ARBA" id="ARBA00022622"/>
    </source>
</evidence>
<dbReference type="GO" id="GO:0098552">
    <property type="term" value="C:side of membrane"/>
    <property type="evidence" value="ECO:0007669"/>
    <property type="project" value="UniProtKB-KW"/>
</dbReference>
<dbReference type="SUPFAM" id="SSF49503">
    <property type="entry name" value="Cupredoxins"/>
    <property type="match status" value="1"/>
</dbReference>
<evidence type="ECO:0000256" key="14">
    <source>
        <dbReference type="SAM" id="MobiDB-lite"/>
    </source>
</evidence>
<keyword evidence="4" id="KW-0732">Signal</keyword>
<dbReference type="FunFam" id="2.60.40.420:FF:000057">
    <property type="entry name" value="Ephrin A4"/>
    <property type="match status" value="1"/>
</dbReference>
<gene>
    <name evidence="17" type="primary">efna4.L</name>
</gene>
<comment type="caution">
    <text evidence="12">Lacks conserved residue(s) required for the propagation of feature annotation.</text>
</comment>
<comment type="similarity">
    <text evidence="12 13">Belongs to the ephrin family.</text>
</comment>
<feature type="disulfide bond" evidence="12">
    <location>
        <begin position="102"/>
        <end position="142"/>
    </location>
</feature>
<dbReference type="InterPro" id="IPR019765">
    <property type="entry name" value="Ephrin_CS"/>
</dbReference>
<dbReference type="Gene3D" id="2.60.40.420">
    <property type="entry name" value="Cupredoxins - blue copper proteins"/>
    <property type="match status" value="1"/>
</dbReference>
<dbReference type="OrthoDB" id="6250301at2759"/>
<comment type="subcellular location">
    <subcellularLocation>
        <location evidence="1">Cell membrane</location>
        <topology evidence="1">Lipid-anchor</topology>
        <topology evidence="1">GPI-anchor</topology>
    </subcellularLocation>
</comment>
<evidence type="ECO:0000256" key="11">
    <source>
        <dbReference type="ARBA" id="ARBA00078735"/>
    </source>
</evidence>
<keyword evidence="16" id="KW-1185">Reference proteome</keyword>
<name>A0A8J1LM36_XENLA</name>
<dbReference type="GO" id="GO:0048013">
    <property type="term" value="P:ephrin receptor signaling pathway"/>
    <property type="evidence" value="ECO:0000318"/>
    <property type="project" value="GO_Central"/>
</dbReference>
<dbReference type="CDD" id="cd10425">
    <property type="entry name" value="Ephrin-A_Ectodomain"/>
    <property type="match status" value="1"/>
</dbReference>
<dbReference type="GO" id="GO:0005886">
    <property type="term" value="C:plasma membrane"/>
    <property type="evidence" value="ECO:0000318"/>
    <property type="project" value="GO_Central"/>
</dbReference>
<keyword evidence="3" id="KW-0336">GPI-anchor</keyword>
<dbReference type="InterPro" id="IPR001799">
    <property type="entry name" value="Ephrin_RBD"/>
</dbReference>
<dbReference type="PANTHER" id="PTHR11304:SF42">
    <property type="entry name" value="EPHRIN-A4"/>
    <property type="match status" value="1"/>
</dbReference>
<dbReference type="GeneID" id="100158452"/>
<evidence type="ECO:0000256" key="6">
    <source>
        <dbReference type="ARBA" id="ARBA00023157"/>
    </source>
</evidence>
<protein>
    <recommendedName>
        <fullName evidence="10">Ephrin-A4</fullName>
    </recommendedName>
    <alternativeName>
        <fullName evidence="11">EPH-related receptor tyrosine kinase ligand 4</fullName>
    </alternativeName>
</protein>